<sequence>MIIGPFMARYGAGQTVSTSVTSGTVTIGAGNKCLRLQNLDSTNTIHVRTSVGSSTATTADVMLRPNQVIVIQKDMDHDTLAHIAAAGTPSLRIEPGEAGI</sequence>
<name>A0A6J5P4E0_9CAUD</name>
<gene>
    <name evidence="1" type="ORF">UFOVP835_61</name>
</gene>
<reference evidence="1" key="1">
    <citation type="submission" date="2020-04" db="EMBL/GenBank/DDBJ databases">
        <authorList>
            <person name="Chiriac C."/>
            <person name="Salcher M."/>
            <person name="Ghai R."/>
            <person name="Kavagutti S V."/>
        </authorList>
    </citation>
    <scope>NUCLEOTIDE SEQUENCE</scope>
</reference>
<proteinExistence type="predicted"/>
<accession>A0A6J5P4E0</accession>
<protein>
    <submittedName>
        <fullName evidence="1">Uncharacterized protein</fullName>
    </submittedName>
</protein>
<dbReference type="EMBL" id="LR796787">
    <property type="protein sequence ID" value="CAB4166800.1"/>
    <property type="molecule type" value="Genomic_DNA"/>
</dbReference>
<organism evidence="1">
    <name type="scientific">uncultured Caudovirales phage</name>
    <dbReference type="NCBI Taxonomy" id="2100421"/>
    <lineage>
        <taxon>Viruses</taxon>
        <taxon>Duplodnaviria</taxon>
        <taxon>Heunggongvirae</taxon>
        <taxon>Uroviricota</taxon>
        <taxon>Caudoviricetes</taxon>
        <taxon>Peduoviridae</taxon>
        <taxon>Maltschvirus</taxon>
        <taxon>Maltschvirus maltsch</taxon>
    </lineage>
</organism>
<evidence type="ECO:0000313" key="1">
    <source>
        <dbReference type="EMBL" id="CAB4166800.1"/>
    </source>
</evidence>